<dbReference type="GO" id="GO:0030975">
    <property type="term" value="F:thiamine binding"/>
    <property type="evidence" value="ECO:0007669"/>
    <property type="project" value="TreeGrafter"/>
</dbReference>
<keyword evidence="5" id="KW-1185">Reference proteome</keyword>
<name>A0A975F2C6_9SPIR</name>
<dbReference type="GO" id="GO:0030976">
    <property type="term" value="F:thiamine pyrophosphate binding"/>
    <property type="evidence" value="ECO:0007669"/>
    <property type="project" value="TreeGrafter"/>
</dbReference>
<dbReference type="RefSeq" id="WP_210119750.1">
    <property type="nucleotide sequence ID" value="NZ_CP054142.1"/>
</dbReference>
<dbReference type="InterPro" id="IPR026045">
    <property type="entry name" value="Ferric-bd"/>
</dbReference>
<evidence type="ECO:0000313" key="4">
    <source>
        <dbReference type="EMBL" id="QTQ13015.1"/>
    </source>
</evidence>
<proteinExistence type="predicted"/>
<dbReference type="SUPFAM" id="SSF53850">
    <property type="entry name" value="Periplasmic binding protein-like II"/>
    <property type="match status" value="1"/>
</dbReference>
<dbReference type="GO" id="GO:0030288">
    <property type="term" value="C:outer membrane-bounded periplasmic space"/>
    <property type="evidence" value="ECO:0007669"/>
    <property type="project" value="TreeGrafter"/>
</dbReference>
<dbReference type="GO" id="GO:0046872">
    <property type="term" value="F:metal ion binding"/>
    <property type="evidence" value="ECO:0007669"/>
    <property type="project" value="UniProtKB-KW"/>
</dbReference>
<organism evidence="4 5">
    <name type="scientific">Treponema parvum</name>
    <dbReference type="NCBI Taxonomy" id="138851"/>
    <lineage>
        <taxon>Bacteria</taxon>
        <taxon>Pseudomonadati</taxon>
        <taxon>Spirochaetota</taxon>
        <taxon>Spirochaetia</taxon>
        <taxon>Spirochaetales</taxon>
        <taxon>Treponemataceae</taxon>
        <taxon>Treponema</taxon>
    </lineage>
</organism>
<gene>
    <name evidence="4" type="ORF">HRQ91_00285</name>
</gene>
<feature type="signal peptide" evidence="3">
    <location>
        <begin position="1"/>
        <end position="20"/>
    </location>
</feature>
<dbReference type="AlphaFoldDB" id="A0A975F2C6"/>
<sequence length="334" mass="37165">MKKALIVLSVLTVLLSSAFATGFKDSASAQEKAPTELVIWSAAQEKEAKALVAKFNVIHPEIKVNIIRAGAGELNTRLNAEQPKPSGDILLGASQEILDGSYNYFRAYKSVNDSKLDKNLRDRADVPKYYSYSMPIQCFMVNTDLLKPEEYPKTWKDLADPKYKGKIIMGNPALSGGAYAQLYMIYKLYGESILPSLAKNCTFTPNSTTVGESVARGEYAIGVTAEYNVSKFMVSGSHVTYVYPEDGTGLRFDGSAIINNGPNPKAAELFMDFLTTEDAYRTIRETQGRRVVMDNIPDPDFLPSLKNIKFFDYNAVEAQKLRKDLTDRFSEMML</sequence>
<dbReference type="Proteomes" id="UP000671908">
    <property type="component" value="Chromosome"/>
</dbReference>
<reference evidence="4 5" key="1">
    <citation type="journal article" date="2021" name="Microbiol. Resour. Announc.">
        <title>Complete Genome Sequences of Three Human Oral Treponema parvum Isolates.</title>
        <authorList>
            <person name="Zeng H."/>
            <person name="Watt R.M."/>
        </authorList>
    </citation>
    <scope>NUCLEOTIDE SEQUENCE [LARGE SCALE GENOMIC DNA]</scope>
    <source>
        <strain evidence="4 5">ATCC 700770</strain>
    </source>
</reference>
<dbReference type="PANTHER" id="PTHR30006:SF2">
    <property type="entry name" value="ABC TRANSPORTER SUBSTRATE-BINDING PROTEIN"/>
    <property type="match status" value="1"/>
</dbReference>
<dbReference type="KEGG" id="tpav:HRQ91_00285"/>
<dbReference type="Gene3D" id="3.40.190.10">
    <property type="entry name" value="Periplasmic binding protein-like II"/>
    <property type="match status" value="2"/>
</dbReference>
<dbReference type="PANTHER" id="PTHR30006">
    <property type="entry name" value="THIAMINE-BINDING PERIPLASMIC PROTEIN-RELATED"/>
    <property type="match status" value="1"/>
</dbReference>
<accession>A0A975F2C6</accession>
<evidence type="ECO:0000256" key="2">
    <source>
        <dbReference type="PIRSR" id="PIRSR002825-1"/>
    </source>
</evidence>
<keyword evidence="2" id="KW-0479">Metal-binding</keyword>
<feature type="binding site" evidence="2">
    <location>
        <position position="227"/>
    </location>
    <ligand>
        <name>Fe cation</name>
        <dbReference type="ChEBI" id="CHEBI:24875"/>
    </ligand>
</feature>
<evidence type="ECO:0000256" key="3">
    <source>
        <dbReference type="SAM" id="SignalP"/>
    </source>
</evidence>
<feature type="chain" id="PRO_5037616675" evidence="3">
    <location>
        <begin position="21"/>
        <end position="334"/>
    </location>
</feature>
<evidence type="ECO:0000256" key="1">
    <source>
        <dbReference type="ARBA" id="ARBA00022729"/>
    </source>
</evidence>
<keyword evidence="2" id="KW-0408">Iron</keyword>
<dbReference type="EMBL" id="CP054142">
    <property type="protein sequence ID" value="QTQ13015.1"/>
    <property type="molecule type" value="Genomic_DNA"/>
</dbReference>
<dbReference type="PIRSF" id="PIRSF002825">
    <property type="entry name" value="CfbpA"/>
    <property type="match status" value="1"/>
</dbReference>
<evidence type="ECO:0000313" key="5">
    <source>
        <dbReference type="Proteomes" id="UP000671908"/>
    </source>
</evidence>
<keyword evidence="1 3" id="KW-0732">Signal</keyword>
<protein>
    <submittedName>
        <fullName evidence="4">Extracellular solute-binding protein</fullName>
    </submittedName>
</protein>
<dbReference type="Pfam" id="PF13343">
    <property type="entry name" value="SBP_bac_6"/>
    <property type="match status" value="1"/>
</dbReference>
<dbReference type="GO" id="GO:0015888">
    <property type="term" value="P:thiamine transport"/>
    <property type="evidence" value="ECO:0007669"/>
    <property type="project" value="TreeGrafter"/>
</dbReference>